<comment type="subcellular location">
    <subcellularLocation>
        <location evidence="1">Cell membrane</location>
        <topology evidence="1">Multi-pass membrane protein</topology>
    </subcellularLocation>
</comment>
<evidence type="ECO:0000256" key="4">
    <source>
        <dbReference type="ARBA" id="ARBA00022989"/>
    </source>
</evidence>
<feature type="transmembrane region" description="Helical" evidence="6">
    <location>
        <begin position="335"/>
        <end position="353"/>
    </location>
</feature>
<gene>
    <name evidence="7" type="ORF">OA86_11660</name>
</gene>
<keyword evidence="2" id="KW-1003">Cell membrane</keyword>
<feature type="transmembrane region" description="Helical" evidence="6">
    <location>
        <begin position="365"/>
        <end position="384"/>
    </location>
</feature>
<feature type="transmembrane region" description="Helical" evidence="6">
    <location>
        <begin position="253"/>
        <end position="279"/>
    </location>
</feature>
<proteinExistence type="predicted"/>
<evidence type="ECO:0000256" key="1">
    <source>
        <dbReference type="ARBA" id="ARBA00004651"/>
    </source>
</evidence>
<dbReference type="Proteomes" id="UP000031473">
    <property type="component" value="Unassembled WGS sequence"/>
</dbReference>
<feature type="transmembrane region" description="Helical" evidence="6">
    <location>
        <begin position="175"/>
        <end position="192"/>
    </location>
</feature>
<keyword evidence="8" id="KW-1185">Reference proteome</keyword>
<feature type="transmembrane region" description="Helical" evidence="6">
    <location>
        <begin position="213"/>
        <end position="233"/>
    </location>
</feature>
<sequence length="492" mass="56851">MSVIARQGFKYSLIGYFGFILGTFSAIFIFPYDMEFYGKLRYIMPTAEMLLPIVVFGLSFSNVKFFHQTQKDGKNQNILSLSLGGILINFLIFSLLFFFFFQLFPQFKGLELWKMKALILPLILIMALSAVFNKYLSNFKRIVVPNIFENIFPKIANIGAFCLFFFLGVSEKGSYGFFLGMFVLSFLGYLFYANKLEKLKPDFNTKYVKKDNLWKEILNYSFYGFLGNIGNYIAFRVDNFMIGEFLNFEENGVYSIILSILSFILIPQMGLFNISAPIINKTIAEGEFEELDRFHKKTSLTLFFLGAVLFSCILVGFPYLSNLIKNGDQLRQAEPVVWILGFAMIFDLATGFNGHIISLSKHYRFNIVIMLFLAITTIILNYLFLTRTELGIIGIAMATAISLTLFNMIKIYFNYIKFKVFPLTIEMMYILIICTLAITVAIILPETKSNFINFIYKPTFVLIVIFSANHFMKIFPIEDYLNKKFFKSIFKF</sequence>
<dbReference type="AlphaFoldDB" id="A0A0C1D3I3"/>
<evidence type="ECO:0000256" key="5">
    <source>
        <dbReference type="ARBA" id="ARBA00023136"/>
    </source>
</evidence>
<feature type="transmembrane region" description="Helical" evidence="6">
    <location>
        <begin position="390"/>
        <end position="413"/>
    </location>
</feature>
<feature type="transmembrane region" description="Helical" evidence="6">
    <location>
        <begin position="78"/>
        <end position="101"/>
    </location>
</feature>
<dbReference type="OrthoDB" id="88014at2"/>
<keyword evidence="4 6" id="KW-1133">Transmembrane helix</keyword>
<dbReference type="EMBL" id="JSYL01000008">
    <property type="protein sequence ID" value="KIA88370.1"/>
    <property type="molecule type" value="Genomic_DNA"/>
</dbReference>
<feature type="transmembrane region" description="Helical" evidence="6">
    <location>
        <begin position="420"/>
        <end position="443"/>
    </location>
</feature>
<reference evidence="7 8" key="1">
    <citation type="submission" date="2014-10" db="EMBL/GenBank/DDBJ databases">
        <title>Kaistella jeonii genome.</title>
        <authorList>
            <person name="Clayton J.T."/>
            <person name="Newman J.D."/>
        </authorList>
    </citation>
    <scope>NUCLEOTIDE SEQUENCE [LARGE SCALE GENOMIC DNA]</scope>
    <source>
        <strain evidence="7 8">DSM 17048</strain>
    </source>
</reference>
<dbReference type="PANTHER" id="PTHR30250">
    <property type="entry name" value="PST FAMILY PREDICTED COLANIC ACID TRANSPORTER"/>
    <property type="match status" value="1"/>
</dbReference>
<name>A0A0C1D3I3_9FLAO</name>
<dbReference type="GO" id="GO:0005886">
    <property type="term" value="C:plasma membrane"/>
    <property type="evidence" value="ECO:0007669"/>
    <property type="project" value="UniProtKB-SubCell"/>
</dbReference>
<dbReference type="RefSeq" id="WP_039353367.1">
    <property type="nucleotide sequence ID" value="NZ_FOLA01000010.1"/>
</dbReference>
<evidence type="ECO:0000313" key="7">
    <source>
        <dbReference type="EMBL" id="KIA88370.1"/>
    </source>
</evidence>
<organism evidence="7 8">
    <name type="scientific">Kaistella jeonii</name>
    <dbReference type="NCBI Taxonomy" id="266749"/>
    <lineage>
        <taxon>Bacteria</taxon>
        <taxon>Pseudomonadati</taxon>
        <taxon>Bacteroidota</taxon>
        <taxon>Flavobacteriia</taxon>
        <taxon>Flavobacteriales</taxon>
        <taxon>Weeksellaceae</taxon>
        <taxon>Chryseobacterium group</taxon>
        <taxon>Kaistella</taxon>
    </lineage>
</organism>
<feature type="transmembrane region" description="Helical" evidence="6">
    <location>
        <begin position="151"/>
        <end position="169"/>
    </location>
</feature>
<feature type="transmembrane region" description="Helical" evidence="6">
    <location>
        <begin position="455"/>
        <end position="475"/>
    </location>
</feature>
<evidence type="ECO:0000256" key="3">
    <source>
        <dbReference type="ARBA" id="ARBA00022692"/>
    </source>
</evidence>
<evidence type="ECO:0000313" key="8">
    <source>
        <dbReference type="Proteomes" id="UP000031473"/>
    </source>
</evidence>
<protein>
    <submittedName>
        <fullName evidence="7">Polysaccharide biosynthesis protein</fullName>
    </submittedName>
</protein>
<dbReference type="Pfam" id="PF01943">
    <property type="entry name" value="Polysacc_synt"/>
    <property type="match status" value="1"/>
</dbReference>
<evidence type="ECO:0000256" key="6">
    <source>
        <dbReference type="SAM" id="Phobius"/>
    </source>
</evidence>
<dbReference type="InterPro" id="IPR050833">
    <property type="entry name" value="Poly_Biosynth_Transport"/>
</dbReference>
<keyword evidence="5 6" id="KW-0472">Membrane</keyword>
<feature type="transmembrane region" description="Helical" evidence="6">
    <location>
        <begin position="12"/>
        <end position="30"/>
    </location>
</feature>
<dbReference type="STRING" id="266749.SAMN05421876_11012"/>
<evidence type="ECO:0000256" key="2">
    <source>
        <dbReference type="ARBA" id="ARBA00022475"/>
    </source>
</evidence>
<dbReference type="InterPro" id="IPR002797">
    <property type="entry name" value="Polysacc_synth"/>
</dbReference>
<comment type="caution">
    <text evidence="7">The sequence shown here is derived from an EMBL/GenBank/DDBJ whole genome shotgun (WGS) entry which is preliminary data.</text>
</comment>
<accession>A0A0C1D3I3</accession>
<keyword evidence="3 6" id="KW-0812">Transmembrane</keyword>
<feature type="transmembrane region" description="Helical" evidence="6">
    <location>
        <begin position="300"/>
        <end position="320"/>
    </location>
</feature>
<feature type="transmembrane region" description="Helical" evidence="6">
    <location>
        <begin position="113"/>
        <end position="131"/>
    </location>
</feature>
<dbReference type="PANTHER" id="PTHR30250:SF11">
    <property type="entry name" value="O-ANTIGEN TRANSPORTER-RELATED"/>
    <property type="match status" value="1"/>
</dbReference>
<feature type="transmembrane region" description="Helical" evidence="6">
    <location>
        <begin position="42"/>
        <end position="66"/>
    </location>
</feature>